<evidence type="ECO:0008006" key="4">
    <source>
        <dbReference type="Google" id="ProtNLM"/>
    </source>
</evidence>
<dbReference type="EMBL" id="CP000510">
    <property type="protein sequence ID" value="ABM02678.1"/>
    <property type="molecule type" value="Genomic_DNA"/>
</dbReference>
<feature type="transmembrane region" description="Helical" evidence="1">
    <location>
        <begin position="110"/>
        <end position="126"/>
    </location>
</feature>
<feature type="transmembrane region" description="Helical" evidence="1">
    <location>
        <begin position="37"/>
        <end position="59"/>
    </location>
</feature>
<keyword evidence="1" id="KW-0812">Transmembrane</keyword>
<dbReference type="RefSeq" id="WP_011769241.1">
    <property type="nucleotide sequence ID" value="NC_008709.1"/>
</dbReference>
<accession>A1ST63</accession>
<dbReference type="KEGG" id="pin:Ping_0835"/>
<name>A1ST63_PSYIN</name>
<keyword evidence="1" id="KW-1133">Transmembrane helix</keyword>
<protein>
    <recommendedName>
        <fullName evidence="4">Phosphatase PAP2 family protein</fullName>
    </recommendedName>
</protein>
<sequence>MMHLLAIIADLYTPLLIFIWLFYLYQEGATRGAEIKVLLLSLLLVYTVMFLDNYFNIWATWELDYSTHSGLALIFVVNLTWRNKILRLFAPLSLLVYCCLMLKLNYHSFADILTTLLVLLPALLYWQKGLKN</sequence>
<dbReference type="eggNOG" id="ENOG5033ICY">
    <property type="taxonomic scope" value="Bacteria"/>
</dbReference>
<reference evidence="2 3" key="1">
    <citation type="submission" date="2007-01" db="EMBL/GenBank/DDBJ databases">
        <title>Complete sequence of Psychromonas ingrahamii 37.</title>
        <authorList>
            <consortium name="US DOE Joint Genome Institute"/>
            <person name="Copeland A."/>
            <person name="Lucas S."/>
            <person name="Lapidus A."/>
            <person name="Barry K."/>
            <person name="Detter J.C."/>
            <person name="Glavina del Rio T."/>
            <person name="Hammon N."/>
            <person name="Israni S."/>
            <person name="Dalin E."/>
            <person name="Tice H."/>
            <person name="Pitluck S."/>
            <person name="Thompson L.S."/>
            <person name="Brettin T."/>
            <person name="Bruce D."/>
            <person name="Han C."/>
            <person name="Tapia R."/>
            <person name="Schmutz J."/>
            <person name="Larimer F."/>
            <person name="Land M."/>
            <person name="Hauser L."/>
            <person name="Kyrpides N."/>
            <person name="Ivanova N."/>
            <person name="Staley J."/>
            <person name="Richardson P."/>
        </authorList>
    </citation>
    <scope>NUCLEOTIDE SEQUENCE [LARGE SCALE GENOMIC DNA]</scope>
    <source>
        <strain evidence="2 3">37</strain>
    </source>
</reference>
<evidence type="ECO:0000313" key="2">
    <source>
        <dbReference type="EMBL" id="ABM02678.1"/>
    </source>
</evidence>
<dbReference type="OrthoDB" id="6215284at2"/>
<keyword evidence="3" id="KW-1185">Reference proteome</keyword>
<keyword evidence="1" id="KW-0472">Membrane</keyword>
<gene>
    <name evidence="2" type="ordered locus">Ping_0835</name>
</gene>
<evidence type="ECO:0000313" key="3">
    <source>
        <dbReference type="Proteomes" id="UP000000639"/>
    </source>
</evidence>
<proteinExistence type="predicted"/>
<feature type="transmembrane region" description="Helical" evidence="1">
    <location>
        <begin position="6"/>
        <end position="25"/>
    </location>
</feature>
<dbReference type="AlphaFoldDB" id="A1ST63"/>
<dbReference type="HOGENOM" id="CLU_130415_0_0_6"/>
<evidence type="ECO:0000256" key="1">
    <source>
        <dbReference type="SAM" id="Phobius"/>
    </source>
</evidence>
<organism evidence="2 3">
    <name type="scientific">Psychromonas ingrahamii (strain DSM 17664 / CCUG 51855 / 37)</name>
    <dbReference type="NCBI Taxonomy" id="357804"/>
    <lineage>
        <taxon>Bacteria</taxon>
        <taxon>Pseudomonadati</taxon>
        <taxon>Pseudomonadota</taxon>
        <taxon>Gammaproteobacteria</taxon>
        <taxon>Alteromonadales</taxon>
        <taxon>Psychromonadaceae</taxon>
        <taxon>Psychromonas</taxon>
    </lineage>
</organism>
<dbReference type="Proteomes" id="UP000000639">
    <property type="component" value="Chromosome"/>
</dbReference>